<organism evidence="2 3">
    <name type="scientific">Trichoderma asperellum (strain ATCC 204424 / CBS 433.97 / NBRC 101777)</name>
    <dbReference type="NCBI Taxonomy" id="1042311"/>
    <lineage>
        <taxon>Eukaryota</taxon>
        <taxon>Fungi</taxon>
        <taxon>Dikarya</taxon>
        <taxon>Ascomycota</taxon>
        <taxon>Pezizomycotina</taxon>
        <taxon>Sordariomycetes</taxon>
        <taxon>Hypocreomycetidae</taxon>
        <taxon>Hypocreales</taxon>
        <taxon>Hypocreaceae</taxon>
        <taxon>Trichoderma</taxon>
    </lineage>
</organism>
<evidence type="ECO:0000313" key="2">
    <source>
        <dbReference type="EMBL" id="PTB47090.1"/>
    </source>
</evidence>
<accession>A0A2T3ZQJ4</accession>
<evidence type="ECO:0000313" key="3">
    <source>
        <dbReference type="Proteomes" id="UP000240493"/>
    </source>
</evidence>
<dbReference type="Proteomes" id="UP000240493">
    <property type="component" value="Unassembled WGS sequence"/>
</dbReference>
<feature type="chain" id="PRO_5015768832" description="Secreted protein" evidence="1">
    <location>
        <begin position="21"/>
        <end position="106"/>
    </location>
</feature>
<keyword evidence="1" id="KW-0732">Signal</keyword>
<feature type="signal peptide" evidence="1">
    <location>
        <begin position="1"/>
        <end position="20"/>
    </location>
</feature>
<evidence type="ECO:0000256" key="1">
    <source>
        <dbReference type="SAM" id="SignalP"/>
    </source>
</evidence>
<proteinExistence type="predicted"/>
<keyword evidence="3" id="KW-1185">Reference proteome</keyword>
<sequence length="106" mass="11422">MAAASRCLSLLALSLSGAWCCDFLGAGDCKAIGLASAVTERAWANEMRSRFSCTTETIDQVRLLPCDATHKMVLAAVRAFSESLTSISMKTHRRRLDLPGDSKPDS</sequence>
<dbReference type="AlphaFoldDB" id="A0A2T3ZQJ4"/>
<evidence type="ECO:0008006" key="4">
    <source>
        <dbReference type="Google" id="ProtNLM"/>
    </source>
</evidence>
<reference evidence="2 3" key="1">
    <citation type="submission" date="2016-07" db="EMBL/GenBank/DDBJ databases">
        <title>Multiple horizontal gene transfer events from other fungi enriched the ability of initially mycotrophic Trichoderma (Ascomycota) to feed on dead plant biomass.</title>
        <authorList>
            <consortium name="DOE Joint Genome Institute"/>
            <person name="Aerts A."/>
            <person name="Atanasova L."/>
            <person name="Chenthamara K."/>
            <person name="Zhang J."/>
            <person name="Grujic M."/>
            <person name="Henrissat B."/>
            <person name="Kuo A."/>
            <person name="Salamov A."/>
            <person name="Lipzen A."/>
            <person name="Labutti K."/>
            <person name="Barry K."/>
            <person name="Miao Y."/>
            <person name="Rahimi M.J."/>
            <person name="Shen Q."/>
            <person name="Grigoriev I.V."/>
            <person name="Kubicek C.P."/>
            <person name="Druzhinina I.S."/>
        </authorList>
    </citation>
    <scope>NUCLEOTIDE SEQUENCE [LARGE SCALE GENOMIC DNA]</scope>
    <source>
        <strain evidence="2 3">CBS 433.97</strain>
    </source>
</reference>
<protein>
    <recommendedName>
        <fullName evidence="4">Secreted protein</fullName>
    </recommendedName>
</protein>
<gene>
    <name evidence="2" type="ORF">M441DRAFT_445739</name>
</gene>
<name>A0A2T3ZQJ4_TRIA4</name>
<dbReference type="EMBL" id="KZ679256">
    <property type="protein sequence ID" value="PTB47090.1"/>
    <property type="molecule type" value="Genomic_DNA"/>
</dbReference>